<gene>
    <name evidence="2" type="ORF">PHYPADRAFT_100487</name>
</gene>
<reference evidence="2" key="1">
    <citation type="journal article" date="2008" name="Science">
        <title>The Physcomitrella genome reveals evolutionary insights into the conquest of land by plants.</title>
        <authorList>
            <person name="Rensing S."/>
            <person name="Lang D."/>
            <person name="Zimmer A."/>
            <person name="Terry A."/>
            <person name="Salamov A."/>
            <person name="Shapiro H."/>
            <person name="Nishiyama T."/>
            <person name="Perroud P.-F."/>
            <person name="Lindquist E."/>
            <person name="Kamisugi Y."/>
            <person name="Tanahashi T."/>
            <person name="Sakakibara K."/>
            <person name="Fujita T."/>
            <person name="Oishi K."/>
            <person name="Shin-I T."/>
            <person name="Kuroki Y."/>
            <person name="Toyoda A."/>
            <person name="Suzuki Y."/>
            <person name="Hashimoto A."/>
            <person name="Yamaguchi K."/>
            <person name="Sugano A."/>
            <person name="Kohara Y."/>
            <person name="Fujiyama A."/>
            <person name="Anterola A."/>
            <person name="Aoki S."/>
            <person name="Ashton N."/>
            <person name="Barbazuk W.B."/>
            <person name="Barker E."/>
            <person name="Bennetzen J."/>
            <person name="Bezanilla M."/>
            <person name="Blankenship R."/>
            <person name="Cho S.H."/>
            <person name="Dutcher S."/>
            <person name="Estelle M."/>
            <person name="Fawcett J.A."/>
            <person name="Gundlach H."/>
            <person name="Hanada K."/>
            <person name="Heyl A."/>
            <person name="Hicks K.A."/>
            <person name="Hugh J."/>
            <person name="Lohr M."/>
            <person name="Mayer K."/>
            <person name="Melkozernov A."/>
            <person name="Murata T."/>
            <person name="Nelson D."/>
            <person name="Pils B."/>
            <person name="Prigge M."/>
            <person name="Reiss B."/>
            <person name="Renner T."/>
            <person name="Rombauts S."/>
            <person name="Rushton P."/>
            <person name="Sanderfoot A."/>
            <person name="Schween G."/>
            <person name="Shiu S.-H."/>
            <person name="Stueber K."/>
            <person name="Theodoulou F.L."/>
            <person name="Tu H."/>
            <person name="Van de Peer Y."/>
            <person name="Verrier P.J."/>
            <person name="Waters E."/>
            <person name="Wood A."/>
            <person name="Yang L."/>
            <person name="Cove D."/>
            <person name="Cuming A."/>
            <person name="Hasebe M."/>
            <person name="Lucas S."/>
            <person name="Mishler D.B."/>
            <person name="Reski R."/>
            <person name="Grigoriev I."/>
            <person name="Quatrano R.S."/>
            <person name="Boore J.L."/>
        </authorList>
    </citation>
    <scope>NUCLEOTIDE SEQUENCE [LARGE SCALE GENOMIC DNA]</scope>
</reference>
<feature type="region of interest" description="Disordered" evidence="1">
    <location>
        <begin position="1"/>
        <end position="33"/>
    </location>
</feature>
<sequence>MGPWARRPGPWTRQKDSGIAWPGRVGESGKLLPNLQTTAVERSAGNYGERQENGSRSIHDMLPFAKLTSSSLSELWADISISLHLRSTAEAATKSPIFTTIYHKQLVSFTGGVNPSLREEVLALEGASENLDPSDRSIGPDIVIWILVICL</sequence>
<organism>
    <name type="scientific">Physcomitrium patens</name>
    <name type="common">Spreading-leaved earth moss</name>
    <name type="synonym">Physcomitrella patens</name>
    <dbReference type="NCBI Taxonomy" id="3218"/>
    <lineage>
        <taxon>Eukaryota</taxon>
        <taxon>Viridiplantae</taxon>
        <taxon>Streptophyta</taxon>
        <taxon>Embryophyta</taxon>
        <taxon>Bryophyta</taxon>
        <taxon>Bryophytina</taxon>
        <taxon>Bryopsida</taxon>
        <taxon>Funariidae</taxon>
        <taxon>Funariales</taxon>
        <taxon>Funariaceae</taxon>
        <taxon>Physcomitrium</taxon>
    </lineage>
</organism>
<dbReference type="EMBL" id="DS545310">
    <property type="protein sequence ID" value="EDQ50339.1"/>
    <property type="molecule type" value="Genomic_DNA"/>
</dbReference>
<accession>A9U1U7</accession>
<protein>
    <submittedName>
        <fullName evidence="2">Predicted protein</fullName>
    </submittedName>
</protein>
<evidence type="ECO:0000313" key="2">
    <source>
        <dbReference type="EMBL" id="EDQ50339.1"/>
    </source>
</evidence>
<name>A9U1U7_PHYPA</name>
<proteinExistence type="predicted"/>
<dbReference type="AlphaFoldDB" id="A9U1U7"/>
<evidence type="ECO:0000256" key="1">
    <source>
        <dbReference type="SAM" id="MobiDB-lite"/>
    </source>
</evidence>